<reference evidence="1" key="1">
    <citation type="journal article" date="2020" name="Stud. Mycol.">
        <title>101 Dothideomycetes genomes: a test case for predicting lifestyles and emergence of pathogens.</title>
        <authorList>
            <person name="Haridas S."/>
            <person name="Albert R."/>
            <person name="Binder M."/>
            <person name="Bloem J."/>
            <person name="Labutti K."/>
            <person name="Salamov A."/>
            <person name="Andreopoulos B."/>
            <person name="Baker S."/>
            <person name="Barry K."/>
            <person name="Bills G."/>
            <person name="Bluhm B."/>
            <person name="Cannon C."/>
            <person name="Castanera R."/>
            <person name="Culley D."/>
            <person name="Daum C."/>
            <person name="Ezra D."/>
            <person name="Gonzalez J."/>
            <person name="Henrissat B."/>
            <person name="Kuo A."/>
            <person name="Liang C."/>
            <person name="Lipzen A."/>
            <person name="Lutzoni F."/>
            <person name="Magnuson J."/>
            <person name="Mondo S."/>
            <person name="Nolan M."/>
            <person name="Ohm R."/>
            <person name="Pangilinan J."/>
            <person name="Park H.-J."/>
            <person name="Ramirez L."/>
            <person name="Alfaro M."/>
            <person name="Sun H."/>
            <person name="Tritt A."/>
            <person name="Yoshinaga Y."/>
            <person name="Zwiers L.-H."/>
            <person name="Turgeon B."/>
            <person name="Goodwin S."/>
            <person name="Spatafora J."/>
            <person name="Crous P."/>
            <person name="Grigoriev I."/>
        </authorList>
    </citation>
    <scope>NUCLEOTIDE SEQUENCE</scope>
    <source>
        <strain evidence="1">CBS 525.71</strain>
    </source>
</reference>
<sequence length="164" mass="18313">MCSCTSMWHPSNSTVIVFTVNLRVKRTGPSRKYVWSSWRSGNVYYYCKVLTTEREQRYPISSRHLPPARGCVLSLLYIPWSTESQRERLRLEGAGTGSTDACAGSSFTLTVHAGQLQTQRLKKVAASTCTTFLADSVVIVVWRRCCQALICCGAHTRPCTLVSI</sequence>
<organism evidence="1 2">
    <name type="scientific">Macroventuria anomochaeta</name>
    <dbReference type="NCBI Taxonomy" id="301207"/>
    <lineage>
        <taxon>Eukaryota</taxon>
        <taxon>Fungi</taxon>
        <taxon>Dikarya</taxon>
        <taxon>Ascomycota</taxon>
        <taxon>Pezizomycotina</taxon>
        <taxon>Dothideomycetes</taxon>
        <taxon>Pleosporomycetidae</taxon>
        <taxon>Pleosporales</taxon>
        <taxon>Pleosporineae</taxon>
        <taxon>Didymellaceae</taxon>
        <taxon>Macroventuria</taxon>
    </lineage>
</organism>
<accession>A0ACB6S5F8</accession>
<dbReference type="EMBL" id="MU006710">
    <property type="protein sequence ID" value="KAF2629475.1"/>
    <property type="molecule type" value="Genomic_DNA"/>
</dbReference>
<comment type="caution">
    <text evidence="1">The sequence shown here is derived from an EMBL/GenBank/DDBJ whole genome shotgun (WGS) entry which is preliminary data.</text>
</comment>
<evidence type="ECO:0000313" key="2">
    <source>
        <dbReference type="Proteomes" id="UP000799754"/>
    </source>
</evidence>
<proteinExistence type="predicted"/>
<keyword evidence="2" id="KW-1185">Reference proteome</keyword>
<evidence type="ECO:0000313" key="1">
    <source>
        <dbReference type="EMBL" id="KAF2629475.1"/>
    </source>
</evidence>
<dbReference type="Proteomes" id="UP000799754">
    <property type="component" value="Unassembled WGS sequence"/>
</dbReference>
<protein>
    <submittedName>
        <fullName evidence="1">Uncharacterized protein</fullName>
    </submittedName>
</protein>
<gene>
    <name evidence="1" type="ORF">BU25DRAFT_22463</name>
</gene>
<name>A0ACB6S5F8_9PLEO</name>